<dbReference type="GO" id="GO:0016887">
    <property type="term" value="F:ATP hydrolysis activity"/>
    <property type="evidence" value="ECO:0007669"/>
    <property type="project" value="InterPro"/>
</dbReference>
<evidence type="ECO:0000313" key="3">
    <source>
        <dbReference type="Proteomes" id="UP000177777"/>
    </source>
</evidence>
<organism evidence="2 3">
    <name type="scientific">Candidatus Nomurabacteria bacterium RIFCSPHIGHO2_02_FULL_41_18</name>
    <dbReference type="NCBI Taxonomy" id="1801754"/>
    <lineage>
        <taxon>Bacteria</taxon>
        <taxon>Candidatus Nomuraibacteriota</taxon>
    </lineage>
</organism>
<evidence type="ECO:0000313" key="2">
    <source>
        <dbReference type="EMBL" id="OGI77805.1"/>
    </source>
</evidence>
<dbReference type="InterPro" id="IPR027417">
    <property type="entry name" value="P-loop_NTPase"/>
</dbReference>
<dbReference type="SUPFAM" id="SSF52540">
    <property type="entry name" value="P-loop containing nucleoside triphosphate hydrolases"/>
    <property type="match status" value="1"/>
</dbReference>
<dbReference type="AlphaFoldDB" id="A0A1F6W7Z9"/>
<dbReference type="PANTHER" id="PTHR23077:SF198">
    <property type="entry name" value="ATP-DEPENDENT ZINC METALLOPROTEASE FTSH"/>
    <property type="match status" value="1"/>
</dbReference>
<proteinExistence type="predicted"/>
<dbReference type="Pfam" id="PF00004">
    <property type="entry name" value="AAA"/>
    <property type="match status" value="1"/>
</dbReference>
<dbReference type="STRING" id="1801754.A3D42_00630"/>
<gene>
    <name evidence="2" type="ORF">A3D42_00630</name>
</gene>
<dbReference type="GO" id="GO:0005524">
    <property type="term" value="F:ATP binding"/>
    <property type="evidence" value="ECO:0007669"/>
    <property type="project" value="InterPro"/>
</dbReference>
<dbReference type="SMART" id="SM00382">
    <property type="entry name" value="AAA"/>
    <property type="match status" value="1"/>
</dbReference>
<sequence>MNQDLIIRLFRSIEGDMDDDLIKVAKKIIESEKTIGHKKLAGKLKGILDENIAGHMSFKKELKTLLPEGTIIPTDRRHNIPLATLINTEHLRHEMILPKSVEANFQRIEKEYVARERLAHFGLKPRKKILFYGAPGCGKSMGAERIAWNIGLPFLKVRFEAIMSSYLGESANNLKRLFESIKNYPCVLLLDEFDFLAKARSVGQDVGEMHRMVNILLNLLEDYDAPGLLIATTNLEGTIDKALFRRFDDIIEIPKPGKEEIVKLLRGTLSSIDTSNDIEWDRFAETMDGFSAALVVKVANDAAKTAVIQSSKVISKGHIEKALNENFNYNK</sequence>
<dbReference type="Proteomes" id="UP000177777">
    <property type="component" value="Unassembled WGS sequence"/>
</dbReference>
<accession>A0A1F6W7Z9</accession>
<feature type="domain" description="AAA+ ATPase" evidence="1">
    <location>
        <begin position="125"/>
        <end position="257"/>
    </location>
</feature>
<protein>
    <submittedName>
        <fullName evidence="2">AAA family ATPase</fullName>
    </submittedName>
</protein>
<name>A0A1F6W7Z9_9BACT</name>
<dbReference type="Gene3D" id="3.40.50.300">
    <property type="entry name" value="P-loop containing nucleotide triphosphate hydrolases"/>
    <property type="match status" value="1"/>
</dbReference>
<dbReference type="InterPro" id="IPR050168">
    <property type="entry name" value="AAA_ATPase_domain"/>
</dbReference>
<dbReference type="InterPro" id="IPR003959">
    <property type="entry name" value="ATPase_AAA_core"/>
</dbReference>
<dbReference type="InterPro" id="IPR003593">
    <property type="entry name" value="AAA+_ATPase"/>
</dbReference>
<reference evidence="2 3" key="1">
    <citation type="journal article" date="2016" name="Nat. Commun.">
        <title>Thousands of microbial genomes shed light on interconnected biogeochemical processes in an aquifer system.</title>
        <authorList>
            <person name="Anantharaman K."/>
            <person name="Brown C.T."/>
            <person name="Hug L.A."/>
            <person name="Sharon I."/>
            <person name="Castelle C.J."/>
            <person name="Probst A.J."/>
            <person name="Thomas B.C."/>
            <person name="Singh A."/>
            <person name="Wilkins M.J."/>
            <person name="Karaoz U."/>
            <person name="Brodie E.L."/>
            <person name="Williams K.H."/>
            <person name="Hubbard S.S."/>
            <person name="Banfield J.F."/>
        </authorList>
    </citation>
    <scope>NUCLEOTIDE SEQUENCE [LARGE SCALE GENOMIC DNA]</scope>
</reference>
<comment type="caution">
    <text evidence="2">The sequence shown here is derived from an EMBL/GenBank/DDBJ whole genome shotgun (WGS) entry which is preliminary data.</text>
</comment>
<dbReference type="Gene3D" id="1.10.8.60">
    <property type="match status" value="1"/>
</dbReference>
<dbReference type="EMBL" id="MFUE01000010">
    <property type="protein sequence ID" value="OGI77805.1"/>
    <property type="molecule type" value="Genomic_DNA"/>
</dbReference>
<evidence type="ECO:0000259" key="1">
    <source>
        <dbReference type="SMART" id="SM00382"/>
    </source>
</evidence>
<dbReference type="CDD" id="cd19481">
    <property type="entry name" value="RecA-like_protease"/>
    <property type="match status" value="1"/>
</dbReference>
<dbReference type="PANTHER" id="PTHR23077">
    <property type="entry name" value="AAA-FAMILY ATPASE"/>
    <property type="match status" value="1"/>
</dbReference>